<dbReference type="PANTHER" id="PTHR38394:SF1">
    <property type="entry name" value="NEUROFILAMENT LIGHT PROTEIN"/>
    <property type="match status" value="1"/>
</dbReference>
<keyword evidence="4" id="KW-1185">Reference proteome</keyword>
<feature type="compositionally biased region" description="Polar residues" evidence="2">
    <location>
        <begin position="179"/>
        <end position="192"/>
    </location>
</feature>
<feature type="region of interest" description="Disordered" evidence="2">
    <location>
        <begin position="220"/>
        <end position="245"/>
    </location>
</feature>
<dbReference type="PANTHER" id="PTHR38394">
    <property type="entry name" value="NEUROFILAMENT LIGHT PROTEIN"/>
    <property type="match status" value="1"/>
</dbReference>
<feature type="compositionally biased region" description="Low complexity" evidence="2">
    <location>
        <begin position="99"/>
        <end position="109"/>
    </location>
</feature>
<organism evidence="3 4">
    <name type="scientific">Cinchona calisaya</name>
    <dbReference type="NCBI Taxonomy" id="153742"/>
    <lineage>
        <taxon>Eukaryota</taxon>
        <taxon>Viridiplantae</taxon>
        <taxon>Streptophyta</taxon>
        <taxon>Embryophyta</taxon>
        <taxon>Tracheophyta</taxon>
        <taxon>Spermatophyta</taxon>
        <taxon>Magnoliopsida</taxon>
        <taxon>eudicotyledons</taxon>
        <taxon>Gunneridae</taxon>
        <taxon>Pentapetalae</taxon>
        <taxon>asterids</taxon>
        <taxon>lamiids</taxon>
        <taxon>Gentianales</taxon>
        <taxon>Rubiaceae</taxon>
        <taxon>Cinchonoideae</taxon>
        <taxon>Cinchoneae</taxon>
        <taxon>Cinchona</taxon>
    </lineage>
</organism>
<feature type="region of interest" description="Disordered" evidence="2">
    <location>
        <begin position="1"/>
        <end position="72"/>
    </location>
</feature>
<reference evidence="3 4" key="1">
    <citation type="submission" date="2024-11" db="EMBL/GenBank/DDBJ databases">
        <title>A near-complete genome assembly of Cinchona calisaya.</title>
        <authorList>
            <person name="Lian D.C."/>
            <person name="Zhao X.W."/>
            <person name="Wei L."/>
        </authorList>
    </citation>
    <scope>NUCLEOTIDE SEQUENCE [LARGE SCALE GENOMIC DNA]</scope>
    <source>
        <tissue evidence="3">Nenye</tissue>
    </source>
</reference>
<dbReference type="AlphaFoldDB" id="A0ABD2YHP1"/>
<evidence type="ECO:0000256" key="1">
    <source>
        <dbReference type="SAM" id="Coils"/>
    </source>
</evidence>
<keyword evidence="1" id="KW-0175">Coiled coil</keyword>
<accession>A0ABD2YHP1</accession>
<feature type="compositionally biased region" description="Low complexity" evidence="2">
    <location>
        <begin position="54"/>
        <end position="70"/>
    </location>
</feature>
<evidence type="ECO:0000313" key="4">
    <source>
        <dbReference type="Proteomes" id="UP001630127"/>
    </source>
</evidence>
<gene>
    <name evidence="3" type="ORF">ACH5RR_035380</name>
</gene>
<evidence type="ECO:0008006" key="5">
    <source>
        <dbReference type="Google" id="ProtNLM"/>
    </source>
</evidence>
<feature type="region of interest" description="Disordered" evidence="2">
    <location>
        <begin position="88"/>
        <end position="192"/>
    </location>
</feature>
<dbReference type="Proteomes" id="UP001630127">
    <property type="component" value="Unassembled WGS sequence"/>
</dbReference>
<protein>
    <recommendedName>
        <fullName evidence="5">UVR domain-containing protein</fullName>
    </recommendedName>
</protein>
<feature type="compositionally biased region" description="Basic and acidic residues" evidence="2">
    <location>
        <begin position="39"/>
        <end position="52"/>
    </location>
</feature>
<evidence type="ECO:0000256" key="2">
    <source>
        <dbReference type="SAM" id="MobiDB-lite"/>
    </source>
</evidence>
<comment type="caution">
    <text evidence="3">The sequence shown here is derived from an EMBL/GenBank/DDBJ whole genome shotgun (WGS) entry which is preliminary data.</text>
</comment>
<sequence>MASSPIQSTIAGESDDMDSLFEGMVVFTPPHMDSNFICDDERHQPQPQDEGKQSSSDAASADSLSASSSSVPLDENLFSDLNLIIATTPEELDHPPSPSSSTLVSHSQPQTSTRKKRRAAGLRIGYGRDRDGSPPHLQVPNSNHHSHSPKSPPVVAAPEEKNYHTFSTAKDTANHHTPEQNVQVQGEQPVVSTTGRTIESRFEEIKALVTEKLNGARSAVSSVSATRKESITKRRKATQQLSQASTKYSQLEKQLEDACEAEDFEKAERLSQSLAPAEKERELLVAVLLDAEDECDAVDSKMLEALDCQIQAEEESASLLHSFALDASNNADLVLENAEAVSLRAMEELLSSTEVVELKKLELEIESQLINETRLALNTSIEHLVEDDHRERDILYKKRETLLEDLEKLLALVKEKEAEIAENNFNIGTVEKRIAGVVSNFEEVHSGLGEKHNNLQLDLHQLDLEYKLLGNRKKQIDDDHRQEEARGSKMREISRISADEANMHQDVVMLRKSLVHLIQKFMEDKMRLSKTEQQLSKDVNMLRLGISAARASLQELSSSKSSIQQEAESFKQRLFFIDKRVPELEAEKKVAATTRNFKEAARIATESKTLCVEREGLRIKMEDATLQLQTLEEQICSIVNGLEHTESQVLMKEKELGMARLQRLTLIAEAATAERYAALELGDVEEADTLLAEADAAAGEARKLQPLYSFKDEDFGSLPKHFVPMELVSNLGGKQLAELVASTHAAS</sequence>
<dbReference type="EMBL" id="JBJUIK010000014">
    <property type="protein sequence ID" value="KAL3505539.1"/>
    <property type="molecule type" value="Genomic_DNA"/>
</dbReference>
<name>A0ABD2YHP1_9GENT</name>
<evidence type="ECO:0000313" key="3">
    <source>
        <dbReference type="EMBL" id="KAL3505539.1"/>
    </source>
</evidence>
<feature type="compositionally biased region" description="Polar residues" evidence="2">
    <location>
        <begin position="1"/>
        <end position="11"/>
    </location>
</feature>
<proteinExistence type="predicted"/>
<feature type="coiled-coil region" evidence="1">
    <location>
        <begin position="396"/>
        <end position="423"/>
    </location>
</feature>